<organism evidence="2 3">
    <name type="scientific">Pleurodeles waltl</name>
    <name type="common">Iberian ribbed newt</name>
    <dbReference type="NCBI Taxonomy" id="8319"/>
    <lineage>
        <taxon>Eukaryota</taxon>
        <taxon>Metazoa</taxon>
        <taxon>Chordata</taxon>
        <taxon>Craniata</taxon>
        <taxon>Vertebrata</taxon>
        <taxon>Euteleostomi</taxon>
        <taxon>Amphibia</taxon>
        <taxon>Batrachia</taxon>
        <taxon>Caudata</taxon>
        <taxon>Salamandroidea</taxon>
        <taxon>Salamandridae</taxon>
        <taxon>Pleurodelinae</taxon>
        <taxon>Pleurodeles</taxon>
    </lineage>
</organism>
<evidence type="ECO:0000313" key="3">
    <source>
        <dbReference type="Proteomes" id="UP001066276"/>
    </source>
</evidence>
<evidence type="ECO:0000256" key="1">
    <source>
        <dbReference type="SAM" id="MobiDB-lite"/>
    </source>
</evidence>
<keyword evidence="3" id="KW-1185">Reference proteome</keyword>
<feature type="region of interest" description="Disordered" evidence="1">
    <location>
        <begin position="141"/>
        <end position="172"/>
    </location>
</feature>
<gene>
    <name evidence="2" type="ORF">NDU88_001527</name>
</gene>
<dbReference type="Proteomes" id="UP001066276">
    <property type="component" value="Chromosome 3_2"/>
</dbReference>
<accession>A0AAV7THY1</accession>
<reference evidence="2" key="1">
    <citation type="journal article" date="2022" name="bioRxiv">
        <title>Sequencing and chromosome-scale assembly of the giantPleurodeles waltlgenome.</title>
        <authorList>
            <person name="Brown T."/>
            <person name="Elewa A."/>
            <person name="Iarovenko S."/>
            <person name="Subramanian E."/>
            <person name="Araus A.J."/>
            <person name="Petzold A."/>
            <person name="Susuki M."/>
            <person name="Suzuki K.-i.T."/>
            <person name="Hayashi T."/>
            <person name="Toyoda A."/>
            <person name="Oliveira C."/>
            <person name="Osipova E."/>
            <person name="Leigh N.D."/>
            <person name="Simon A."/>
            <person name="Yun M.H."/>
        </authorList>
    </citation>
    <scope>NUCLEOTIDE SEQUENCE</scope>
    <source>
        <strain evidence="2">20211129_DDA</strain>
        <tissue evidence="2">Liver</tissue>
    </source>
</reference>
<feature type="compositionally biased region" description="Low complexity" evidence="1">
    <location>
        <begin position="143"/>
        <end position="154"/>
    </location>
</feature>
<dbReference type="EMBL" id="JANPWB010000006">
    <property type="protein sequence ID" value="KAJ1176245.1"/>
    <property type="molecule type" value="Genomic_DNA"/>
</dbReference>
<name>A0AAV7THY1_PLEWA</name>
<dbReference type="AlphaFoldDB" id="A0AAV7THY1"/>
<comment type="caution">
    <text evidence="2">The sequence shown here is derived from an EMBL/GenBank/DDBJ whole genome shotgun (WGS) entry which is preliminary data.</text>
</comment>
<sequence>MTGGPVMAALAGFLTLPFRTPFPATLMSLDVYVSFQEEISNGVGQQENVSRGDPISAGELRAFMGLLCDLICWIRGPLPSRPEGPVYPFLPLVTVHQTSTSLEAITQPGSGSLLCCQQGHRYRRPSVTTIRCSTRPECRITPRRAAGGPSSSRSLHPPCAASSIEAPGIGVG</sequence>
<proteinExistence type="predicted"/>
<evidence type="ECO:0000313" key="2">
    <source>
        <dbReference type="EMBL" id="KAJ1176245.1"/>
    </source>
</evidence>
<protein>
    <submittedName>
        <fullName evidence="2">Uncharacterized protein</fullName>
    </submittedName>
</protein>